<accession>A0ABX0MA52</accession>
<comment type="caution">
    <text evidence="2">The sequence shown here is derived from an EMBL/GenBank/DDBJ whole genome shotgun (WGS) entry which is preliminary data.</text>
</comment>
<proteinExistence type="predicted"/>
<sequence>MPNPKDPTDKKIPDPETSSAPTDAPISEETSAAIRNAVHEFSELVKNYGGTSGDRFVLSALLHPEVQQCFARRMQAKDMFIAVQCMPSIAEEVHVMFDFRCTPPRISLIPVRFLAVLDAYTGRLVRVVDPYNALIAQQEAGARPVNAGAPGQAPPSPFSTFVGNGLYPDLRR</sequence>
<evidence type="ECO:0000313" key="3">
    <source>
        <dbReference type="Proteomes" id="UP000819052"/>
    </source>
</evidence>
<dbReference type="EMBL" id="VVIW01000007">
    <property type="protein sequence ID" value="NHZ41355.1"/>
    <property type="molecule type" value="Genomic_DNA"/>
</dbReference>
<evidence type="ECO:0008006" key="4">
    <source>
        <dbReference type="Google" id="ProtNLM"/>
    </source>
</evidence>
<dbReference type="RefSeq" id="WP_167077131.1">
    <property type="nucleotide sequence ID" value="NZ_VVIW01000007.1"/>
</dbReference>
<evidence type="ECO:0000313" key="2">
    <source>
        <dbReference type="EMBL" id="NHZ41355.1"/>
    </source>
</evidence>
<protein>
    <recommendedName>
        <fullName evidence="4">DUF302 domain-containing protein</fullName>
    </recommendedName>
</protein>
<keyword evidence="3" id="KW-1185">Reference proteome</keyword>
<evidence type="ECO:0000256" key="1">
    <source>
        <dbReference type="SAM" id="MobiDB-lite"/>
    </source>
</evidence>
<name>A0ABX0MA52_9BURK</name>
<gene>
    <name evidence="2" type="ORF">F1609_14485</name>
</gene>
<reference evidence="2 3" key="1">
    <citation type="submission" date="2019-09" db="EMBL/GenBank/DDBJ databases">
        <title>Taxonomy of Antarctic Massilia spp.: description of Massilia rubra sp. nov., Massilia aquatica sp. nov., Massilia mucilaginosa sp. nov., Massilia frigida sp. nov. isolated from streams, lakes and regoliths.</title>
        <authorList>
            <person name="Holochova P."/>
            <person name="Sedlacek I."/>
            <person name="Kralova S."/>
            <person name="Maslanova I."/>
            <person name="Busse H.-J."/>
            <person name="Stankova E."/>
            <person name="Vrbovska V."/>
            <person name="Kovarovic V."/>
            <person name="Bartak M."/>
            <person name="Svec P."/>
            <person name="Pantucek R."/>
        </authorList>
    </citation>
    <scope>NUCLEOTIDE SEQUENCE [LARGE SCALE GENOMIC DNA]</scope>
    <source>
        <strain evidence="2 3">CCM 8693</strain>
    </source>
</reference>
<feature type="region of interest" description="Disordered" evidence="1">
    <location>
        <begin position="144"/>
        <end position="164"/>
    </location>
</feature>
<organism evidence="2 3">
    <name type="scientific">Massilia aquatica</name>
    <dbReference type="NCBI Taxonomy" id="2609000"/>
    <lineage>
        <taxon>Bacteria</taxon>
        <taxon>Pseudomonadati</taxon>
        <taxon>Pseudomonadota</taxon>
        <taxon>Betaproteobacteria</taxon>
        <taxon>Burkholderiales</taxon>
        <taxon>Oxalobacteraceae</taxon>
        <taxon>Telluria group</taxon>
        <taxon>Massilia</taxon>
    </lineage>
</organism>
<feature type="region of interest" description="Disordered" evidence="1">
    <location>
        <begin position="1"/>
        <end position="26"/>
    </location>
</feature>
<feature type="compositionally biased region" description="Basic and acidic residues" evidence="1">
    <location>
        <begin position="1"/>
        <end position="14"/>
    </location>
</feature>
<dbReference type="Proteomes" id="UP000819052">
    <property type="component" value="Unassembled WGS sequence"/>
</dbReference>